<dbReference type="AlphaFoldDB" id="A0A8T8LQN0"/>
<reference evidence="1" key="1">
    <citation type="journal article" date="2011" name="PLoS Pathog.">
        <title>Dynamic evolution of pathogenicity revealed by sequencing and comparative genomics of 19 Pseudomonas syringae isolates.</title>
        <authorList>
            <person name="Baltrus D.A."/>
            <person name="Nishimura M.T."/>
            <person name="Romanchuk A."/>
            <person name="Chang J.H."/>
            <person name="Mukhtar M.S."/>
            <person name="Cherkis K."/>
            <person name="Roach J."/>
            <person name="Grant S.R."/>
            <person name="Jones C.D."/>
            <person name="Dangl J.L."/>
        </authorList>
    </citation>
    <scope>NUCLEOTIDE SEQUENCE</scope>
    <source>
        <strain evidence="1">Cit 7</strain>
    </source>
</reference>
<protein>
    <submittedName>
        <fullName evidence="1">Uncharacterized protein</fullName>
    </submittedName>
</protein>
<evidence type="ECO:0000313" key="1">
    <source>
        <dbReference type="EMBL" id="QUP63740.1"/>
    </source>
</evidence>
<gene>
    <name evidence="1" type="ORF">PSYCIT7_012870</name>
</gene>
<name>A0A8T8LQN0_PSESX</name>
<evidence type="ECO:0000313" key="2">
    <source>
        <dbReference type="Proteomes" id="UP000005924"/>
    </source>
</evidence>
<proteinExistence type="predicted"/>
<dbReference type="EMBL" id="CP073636">
    <property type="protein sequence ID" value="QUP63740.1"/>
    <property type="molecule type" value="Genomic_DNA"/>
</dbReference>
<organism evidence="1 2">
    <name type="scientific">Pseudomonas syringae Cit 7</name>
    <dbReference type="NCBI Taxonomy" id="629264"/>
    <lineage>
        <taxon>Bacteria</taxon>
        <taxon>Pseudomonadati</taxon>
        <taxon>Pseudomonadota</taxon>
        <taxon>Gammaproteobacteria</taxon>
        <taxon>Pseudomonadales</taxon>
        <taxon>Pseudomonadaceae</taxon>
        <taxon>Pseudomonas</taxon>
        <taxon>Pseudomonas syringae</taxon>
    </lineage>
</organism>
<accession>A0A8T8LQN0</accession>
<sequence length="67" mass="7713">MFQDISYLIAVYFSVPAGFKLFQALCPPQTGKVDRQQEKNKRKQCVFPVKAVQTIRPEIHLHKPVKA</sequence>
<dbReference type="RefSeq" id="WP_032609569.1">
    <property type="nucleotide sequence ID" value="NZ_CP073636.1"/>
</dbReference>
<dbReference type="Proteomes" id="UP000005924">
    <property type="component" value="Chromosome"/>
</dbReference>
<reference evidence="1" key="2">
    <citation type="submission" date="2021-04" db="EMBL/GenBank/DDBJ databases">
        <title>A complete genome sequence for Pseudomonas syringae Cit7.</title>
        <authorList>
            <person name="Baltrus D.A."/>
        </authorList>
    </citation>
    <scope>NUCLEOTIDE SEQUENCE</scope>
    <source>
        <strain evidence="1">Cit 7</strain>
    </source>
</reference>